<dbReference type="PROSITE" id="PS50995">
    <property type="entry name" value="HTH_MARR_2"/>
    <property type="match status" value="1"/>
</dbReference>
<dbReference type="PANTHER" id="PTHR33164:SF104">
    <property type="entry name" value="TRANSCRIPTIONAL REGULATORY PROTEIN"/>
    <property type="match status" value="1"/>
</dbReference>
<proteinExistence type="predicted"/>
<dbReference type="InterPro" id="IPR000835">
    <property type="entry name" value="HTH_MarR-typ"/>
</dbReference>
<accession>A0ABS4WJN6</accession>
<organism evidence="2 3">
    <name type="scientific">Paeniglutamicibacter psychrophenolicus</name>
    <dbReference type="NCBI Taxonomy" id="257454"/>
    <lineage>
        <taxon>Bacteria</taxon>
        <taxon>Bacillati</taxon>
        <taxon>Actinomycetota</taxon>
        <taxon>Actinomycetes</taxon>
        <taxon>Micrococcales</taxon>
        <taxon>Micrococcaceae</taxon>
        <taxon>Paeniglutamicibacter</taxon>
    </lineage>
</organism>
<dbReference type="InterPro" id="IPR036390">
    <property type="entry name" value="WH_DNA-bd_sf"/>
</dbReference>
<dbReference type="CDD" id="cd00090">
    <property type="entry name" value="HTH_ARSR"/>
    <property type="match status" value="1"/>
</dbReference>
<dbReference type="RefSeq" id="WP_209911353.1">
    <property type="nucleotide sequence ID" value="NZ_BAAAMI010000012.1"/>
</dbReference>
<sequence length="176" mass="19476">MDTNVETATLQQDAVDGIVKDWMRILPGTDVSSLQIMSRMLRVIRSFERRREDLLIQYGLEPWSFDMLAALRRNPGGVSSPGELIAATLVTSGTMTTRLKSLERRGLIVRRKGETDGRNVVVTLTAAGRESVDDAFEDVLQVQRDVVASLNDHEQAALEGVLRTILSAQEPPTITN</sequence>
<feature type="domain" description="HTH marR-type" evidence="1">
    <location>
        <begin position="33"/>
        <end position="167"/>
    </location>
</feature>
<dbReference type="Gene3D" id="1.10.10.10">
    <property type="entry name" value="Winged helix-like DNA-binding domain superfamily/Winged helix DNA-binding domain"/>
    <property type="match status" value="1"/>
</dbReference>
<protein>
    <submittedName>
        <fullName evidence="2">DNA-binding MarR family transcriptional regulator</fullName>
    </submittedName>
</protein>
<evidence type="ECO:0000313" key="3">
    <source>
        <dbReference type="Proteomes" id="UP000766570"/>
    </source>
</evidence>
<dbReference type="InterPro" id="IPR036388">
    <property type="entry name" value="WH-like_DNA-bd_sf"/>
</dbReference>
<dbReference type="SMART" id="SM00347">
    <property type="entry name" value="HTH_MARR"/>
    <property type="match status" value="1"/>
</dbReference>
<comment type="caution">
    <text evidence="2">The sequence shown here is derived from an EMBL/GenBank/DDBJ whole genome shotgun (WGS) entry which is preliminary data.</text>
</comment>
<dbReference type="Pfam" id="PF12802">
    <property type="entry name" value="MarR_2"/>
    <property type="match status" value="1"/>
</dbReference>
<keyword evidence="3" id="KW-1185">Reference proteome</keyword>
<dbReference type="GO" id="GO:0003677">
    <property type="term" value="F:DNA binding"/>
    <property type="evidence" value="ECO:0007669"/>
    <property type="project" value="UniProtKB-KW"/>
</dbReference>
<dbReference type="Proteomes" id="UP000766570">
    <property type="component" value="Unassembled WGS sequence"/>
</dbReference>
<dbReference type="PRINTS" id="PR00598">
    <property type="entry name" value="HTHMARR"/>
</dbReference>
<evidence type="ECO:0000313" key="2">
    <source>
        <dbReference type="EMBL" id="MBP2376415.1"/>
    </source>
</evidence>
<dbReference type="InterPro" id="IPR039422">
    <property type="entry name" value="MarR/SlyA-like"/>
</dbReference>
<name>A0ABS4WJN6_9MICC</name>
<reference evidence="2 3" key="1">
    <citation type="submission" date="2021-03" db="EMBL/GenBank/DDBJ databases">
        <title>Sequencing the genomes of 1000 actinobacteria strains.</title>
        <authorList>
            <person name="Klenk H.-P."/>
        </authorList>
    </citation>
    <scope>NUCLEOTIDE SEQUENCE [LARGE SCALE GENOMIC DNA]</scope>
    <source>
        <strain evidence="2 3">DSM 15454</strain>
    </source>
</reference>
<gene>
    <name evidence="2" type="ORF">JOF46_004327</name>
</gene>
<keyword evidence="2" id="KW-0238">DNA-binding</keyword>
<dbReference type="InterPro" id="IPR011991">
    <property type="entry name" value="ArsR-like_HTH"/>
</dbReference>
<dbReference type="EMBL" id="JAGIOE010000001">
    <property type="protein sequence ID" value="MBP2376415.1"/>
    <property type="molecule type" value="Genomic_DNA"/>
</dbReference>
<dbReference type="SUPFAM" id="SSF46785">
    <property type="entry name" value="Winged helix' DNA-binding domain"/>
    <property type="match status" value="1"/>
</dbReference>
<dbReference type="PANTHER" id="PTHR33164">
    <property type="entry name" value="TRANSCRIPTIONAL REGULATOR, MARR FAMILY"/>
    <property type="match status" value="1"/>
</dbReference>
<evidence type="ECO:0000259" key="1">
    <source>
        <dbReference type="PROSITE" id="PS50995"/>
    </source>
</evidence>